<name>A0AAV9UF68_9PEZI</name>
<keyword evidence="1" id="KW-0732">Signal</keyword>
<dbReference type="EMBL" id="JAVHNQ010000009">
    <property type="protein sequence ID" value="KAK6338763.1"/>
    <property type="molecule type" value="Genomic_DNA"/>
</dbReference>
<sequence>MKISLPIVSILAATSSLLTAVSAVPVTSNKTLKLMACSGELEGVLASKRWPPIITDEVLREQQEYLRVNSFKLPDCKPFEYATLEDCITLGKQAADPLPIDYVNHLCVLLHCSNDHYMPGYEDGEGAEA</sequence>
<accession>A0AAV9UF68</accession>
<protein>
    <submittedName>
        <fullName evidence="2">Uncharacterized protein</fullName>
    </submittedName>
</protein>
<gene>
    <name evidence="2" type="ORF">TWF696_009574</name>
</gene>
<reference evidence="2 3" key="1">
    <citation type="submission" date="2019-10" db="EMBL/GenBank/DDBJ databases">
        <authorList>
            <person name="Palmer J.M."/>
        </authorList>
    </citation>
    <scope>NUCLEOTIDE SEQUENCE [LARGE SCALE GENOMIC DNA]</scope>
    <source>
        <strain evidence="2 3">TWF696</strain>
    </source>
</reference>
<evidence type="ECO:0000256" key="1">
    <source>
        <dbReference type="SAM" id="SignalP"/>
    </source>
</evidence>
<comment type="caution">
    <text evidence="2">The sequence shown here is derived from an EMBL/GenBank/DDBJ whole genome shotgun (WGS) entry which is preliminary data.</text>
</comment>
<keyword evidence="3" id="KW-1185">Reference proteome</keyword>
<feature type="chain" id="PRO_5043687451" evidence="1">
    <location>
        <begin position="24"/>
        <end position="129"/>
    </location>
</feature>
<evidence type="ECO:0000313" key="2">
    <source>
        <dbReference type="EMBL" id="KAK6338763.1"/>
    </source>
</evidence>
<proteinExistence type="predicted"/>
<dbReference type="Proteomes" id="UP001375240">
    <property type="component" value="Unassembled WGS sequence"/>
</dbReference>
<organism evidence="2 3">
    <name type="scientific">Orbilia brochopaga</name>
    <dbReference type="NCBI Taxonomy" id="3140254"/>
    <lineage>
        <taxon>Eukaryota</taxon>
        <taxon>Fungi</taxon>
        <taxon>Dikarya</taxon>
        <taxon>Ascomycota</taxon>
        <taxon>Pezizomycotina</taxon>
        <taxon>Orbiliomycetes</taxon>
        <taxon>Orbiliales</taxon>
        <taxon>Orbiliaceae</taxon>
        <taxon>Orbilia</taxon>
    </lineage>
</organism>
<feature type="signal peptide" evidence="1">
    <location>
        <begin position="1"/>
        <end position="23"/>
    </location>
</feature>
<evidence type="ECO:0000313" key="3">
    <source>
        <dbReference type="Proteomes" id="UP001375240"/>
    </source>
</evidence>
<dbReference type="AlphaFoldDB" id="A0AAV9UF68"/>